<dbReference type="OrthoDB" id="2804195at2759"/>
<dbReference type="Proteomes" id="UP000186601">
    <property type="component" value="Unassembled WGS sequence"/>
</dbReference>
<accession>A0A2R6NZ23</accession>
<dbReference type="EMBL" id="MLYV02000632">
    <property type="protein sequence ID" value="PSR80946.1"/>
    <property type="molecule type" value="Genomic_DNA"/>
</dbReference>
<gene>
    <name evidence="1" type="ORF">PHLCEN_2v6581</name>
</gene>
<name>A0A2R6NZ23_9APHY</name>
<protein>
    <submittedName>
        <fullName evidence="1">Uncharacterized protein</fullName>
    </submittedName>
</protein>
<keyword evidence="2" id="KW-1185">Reference proteome</keyword>
<organism evidence="1 2">
    <name type="scientific">Hermanssonia centrifuga</name>
    <dbReference type="NCBI Taxonomy" id="98765"/>
    <lineage>
        <taxon>Eukaryota</taxon>
        <taxon>Fungi</taxon>
        <taxon>Dikarya</taxon>
        <taxon>Basidiomycota</taxon>
        <taxon>Agaricomycotina</taxon>
        <taxon>Agaricomycetes</taxon>
        <taxon>Polyporales</taxon>
        <taxon>Meruliaceae</taxon>
        <taxon>Hermanssonia</taxon>
    </lineage>
</organism>
<reference evidence="1 2" key="1">
    <citation type="submission" date="2018-02" db="EMBL/GenBank/DDBJ databases">
        <title>Genome sequence of the basidiomycete white-rot fungus Phlebia centrifuga.</title>
        <authorList>
            <person name="Granchi Z."/>
            <person name="Peng M."/>
            <person name="de Vries R.P."/>
            <person name="Hilden K."/>
            <person name="Makela M.R."/>
            <person name="Grigoriev I."/>
            <person name="Riley R."/>
        </authorList>
    </citation>
    <scope>NUCLEOTIDE SEQUENCE [LARGE SCALE GENOMIC DNA]</scope>
    <source>
        <strain evidence="1 2">FBCC195</strain>
    </source>
</reference>
<evidence type="ECO:0000313" key="2">
    <source>
        <dbReference type="Proteomes" id="UP000186601"/>
    </source>
</evidence>
<dbReference type="AlphaFoldDB" id="A0A2R6NZ23"/>
<sequence>MDIMHREDKNSPFPRIPSQAELEIFEKKHRGGPTVDEFRVDVTGKNKRSYWNRCAARIFATNYVKLPSAITQDKDVISEAFLRHIPALCQQYKAIEKAERGEKLDPDAGTRGVRRARRTKLAQRRLSAVKEEDWPLKMRENIDRLGIDGMSGDFSEYRPGGLEYVVKKLPWRSVELTHVLRALDLWHLSRRFSKKGKPTKGALPHVRTVKDKQIDHDAMPVSGLPRNFYCSSWLALQDNAYITELDIRPPIPLEIPNAIQKQIDCFQLLGKHDKASDSD</sequence>
<comment type="caution">
    <text evidence="1">The sequence shown here is derived from an EMBL/GenBank/DDBJ whole genome shotgun (WGS) entry which is preliminary data.</text>
</comment>
<evidence type="ECO:0000313" key="1">
    <source>
        <dbReference type="EMBL" id="PSR80946.1"/>
    </source>
</evidence>
<proteinExistence type="predicted"/>